<keyword evidence="3" id="KW-1185">Reference proteome</keyword>
<reference evidence="2 3" key="1">
    <citation type="journal article" date="2012" name="Stand. Genomic Sci.">
        <title>Genome sequence of the orange-pigmented seawater bacterium Owenweeksia hongkongensis type strain (UST20020801(T)).</title>
        <authorList>
            <person name="Riedel T."/>
            <person name="Held B."/>
            <person name="Nolan M."/>
            <person name="Lucas S."/>
            <person name="Lapidus A."/>
            <person name="Tice H."/>
            <person name="Del Rio T.G."/>
            <person name="Cheng J.F."/>
            <person name="Han C."/>
            <person name="Tapia R."/>
            <person name="Goodwin L.A."/>
            <person name="Pitluck S."/>
            <person name="Liolios K."/>
            <person name="Mavromatis K."/>
            <person name="Pagani I."/>
            <person name="Ivanova N."/>
            <person name="Mikhailova N."/>
            <person name="Pati A."/>
            <person name="Chen A."/>
            <person name="Palaniappan K."/>
            <person name="Rohde M."/>
            <person name="Tindall B.J."/>
            <person name="Detter J.C."/>
            <person name="Goker M."/>
            <person name="Woyke T."/>
            <person name="Bristow J."/>
            <person name="Eisen J.A."/>
            <person name="Markowitz V."/>
            <person name="Hugenholtz P."/>
            <person name="Klenk H.P."/>
            <person name="Kyrpides N.C."/>
        </authorList>
    </citation>
    <scope>NUCLEOTIDE SEQUENCE</scope>
    <source>
        <strain evidence="3">DSM 17368 / JCM 12287 / NRRL B-23963</strain>
    </source>
</reference>
<dbReference type="SMART" id="SM00100">
    <property type="entry name" value="cNMP"/>
    <property type="match status" value="1"/>
</dbReference>
<dbReference type="InterPro" id="IPR018490">
    <property type="entry name" value="cNMP-bd_dom_sf"/>
</dbReference>
<dbReference type="KEGG" id="oho:Oweho_0313"/>
<dbReference type="PROSITE" id="PS50042">
    <property type="entry name" value="CNMP_BINDING_3"/>
    <property type="match status" value="1"/>
</dbReference>
<dbReference type="InterPro" id="IPR000595">
    <property type="entry name" value="cNMP-bd_dom"/>
</dbReference>
<protein>
    <submittedName>
        <fullName evidence="2">cAMP-binding protein</fullName>
    </submittedName>
</protein>
<dbReference type="AlphaFoldDB" id="G8R811"/>
<dbReference type="InterPro" id="IPR014710">
    <property type="entry name" value="RmlC-like_jellyroll"/>
</dbReference>
<dbReference type="Pfam" id="PF00027">
    <property type="entry name" value="cNMP_binding"/>
    <property type="match status" value="1"/>
</dbReference>
<dbReference type="eggNOG" id="COG0664">
    <property type="taxonomic scope" value="Bacteria"/>
</dbReference>
<dbReference type="STRING" id="926562.Oweho_0313"/>
<sequence>MANFQGNWRTSKEIGDHLNSNFYKYFQSLTELPASELEKLTADLPSREVKKGDYVLKSGEICQHTFFVDKGLLRMYSVNEDGKESIVQFAPENWMMSDRGSVYFNEPSAYFIDAIEDTKAVLIDSDFIQKISAISAEFRVNNERILQNHVRHLQNRISLLIGANAETRYLDFIKLYPDLMLRVPQWMVASYLGITPESLSRVRRDLAKRNFKG</sequence>
<name>G8R811_OWEHD</name>
<dbReference type="EMBL" id="CP003156">
    <property type="protein sequence ID" value="AEV31334.1"/>
    <property type="molecule type" value="Genomic_DNA"/>
</dbReference>
<dbReference type="HOGENOM" id="CLU_075053_9_2_10"/>
<organism evidence="2 3">
    <name type="scientific">Owenweeksia hongkongensis (strain DSM 17368 / CIP 108786 / JCM 12287 / NRRL B-23963 / UST20020801)</name>
    <dbReference type="NCBI Taxonomy" id="926562"/>
    <lineage>
        <taxon>Bacteria</taxon>
        <taxon>Pseudomonadati</taxon>
        <taxon>Bacteroidota</taxon>
        <taxon>Flavobacteriia</taxon>
        <taxon>Flavobacteriales</taxon>
        <taxon>Owenweeksiaceae</taxon>
        <taxon>Owenweeksia</taxon>
    </lineage>
</organism>
<evidence type="ECO:0000313" key="2">
    <source>
        <dbReference type="EMBL" id="AEV31334.1"/>
    </source>
</evidence>
<feature type="domain" description="Cyclic nucleotide-binding" evidence="1">
    <location>
        <begin position="28"/>
        <end position="131"/>
    </location>
</feature>
<dbReference type="CDD" id="cd00038">
    <property type="entry name" value="CAP_ED"/>
    <property type="match status" value="1"/>
</dbReference>
<dbReference type="PATRIC" id="fig|926562.3.peg.319"/>
<dbReference type="Proteomes" id="UP000005631">
    <property type="component" value="Chromosome"/>
</dbReference>
<accession>G8R811</accession>
<proteinExistence type="predicted"/>
<evidence type="ECO:0000313" key="3">
    <source>
        <dbReference type="Proteomes" id="UP000005631"/>
    </source>
</evidence>
<evidence type="ECO:0000259" key="1">
    <source>
        <dbReference type="PROSITE" id="PS50042"/>
    </source>
</evidence>
<gene>
    <name evidence="2" type="ordered locus">Oweho_0313</name>
</gene>
<dbReference type="SUPFAM" id="SSF51206">
    <property type="entry name" value="cAMP-binding domain-like"/>
    <property type="match status" value="1"/>
</dbReference>
<dbReference type="Gene3D" id="2.60.120.10">
    <property type="entry name" value="Jelly Rolls"/>
    <property type="match status" value="1"/>
</dbReference>